<dbReference type="AlphaFoldDB" id="A0A6C0HLB3"/>
<dbReference type="InterPro" id="IPR036420">
    <property type="entry name" value="BRCT_dom_sf"/>
</dbReference>
<dbReference type="InterPro" id="IPR012340">
    <property type="entry name" value="NA-bd_OB-fold"/>
</dbReference>
<dbReference type="GO" id="GO:0006281">
    <property type="term" value="P:DNA repair"/>
    <property type="evidence" value="ECO:0007669"/>
    <property type="project" value="InterPro"/>
</dbReference>
<dbReference type="Pfam" id="PF14520">
    <property type="entry name" value="HHH_5"/>
    <property type="match status" value="1"/>
</dbReference>
<dbReference type="GO" id="GO:0003911">
    <property type="term" value="F:DNA ligase (NAD+) activity"/>
    <property type="evidence" value="ECO:0007669"/>
    <property type="project" value="InterPro"/>
</dbReference>
<dbReference type="Pfam" id="PF00533">
    <property type="entry name" value="BRCT"/>
    <property type="match status" value="1"/>
</dbReference>
<sequence length="686" mass="76229">MSKFTISKHLLNKLESSPHIEGLALSINNLEELITSATIAYYNTDTPLLSDSTYDILENILKEKKPTSKVFTKIGAPIANQSEAVKLDYYMGSINKVKPGEKSLTKWLTKYPGAKVVSEKLDGLSALLIISLDGLDGLDSSRTASASTHPKFKLSLFKHGDGYEGQDITSLLDHVSIGNKDNKGNSKRTFNKTAVADFIKKNCPSQRLALRGEIIIKSDIFAKKYSNLYPKARSLISGIVNSKKYNTGIAEDIDIVFYEIIYPDGLKWDEQFSKIEQLGFNVARNNQFAMLDALTLPELLLDYKKKSQYDIDGIILTDNAHIHTRIISGYPEYSVAFKMALSEQIATTKIKYVEYNISKHGVLNPRICYDPIVIGGDSHQYTTGFNARYILDNKLGPGAEIQIIKSGDVIPYIYKIIKAAKSAQMPDATIKWHWNDTEIDAVLDNIADNDDVRTKKVSAFFEVMRVKGVGEGIVNKLITAGYDDIKSILELTPDIIAGIDGFKLKSATNLYNAIHKVIDVPQPLERIMMASGMFGVGLGEKKFKLVLDKIPNFYAQWCNGKIKRDDILTVEGYSDKTTDLLIDGLGKFKEWLIIYSMLKVDSTDIKANNILQQGNKFAGAVIVFTGVRNAELEKTIETEGGKVIDTVNSKTTLLVAKDVDLSSSKIEKAKTLGIQIISYDKFLKTV</sequence>
<dbReference type="EMBL" id="MN739983">
    <property type="protein sequence ID" value="QHT81461.1"/>
    <property type="molecule type" value="Genomic_DNA"/>
</dbReference>
<dbReference type="Gene3D" id="2.40.50.140">
    <property type="entry name" value="Nucleic acid-binding proteins"/>
    <property type="match status" value="1"/>
</dbReference>
<evidence type="ECO:0000256" key="3">
    <source>
        <dbReference type="ARBA" id="ARBA00023027"/>
    </source>
</evidence>
<dbReference type="SUPFAM" id="SSF50249">
    <property type="entry name" value="Nucleic acid-binding proteins"/>
    <property type="match status" value="1"/>
</dbReference>
<dbReference type="InterPro" id="IPR013840">
    <property type="entry name" value="DNAligase_N"/>
</dbReference>
<dbReference type="GO" id="GO:0006260">
    <property type="term" value="P:DNA replication"/>
    <property type="evidence" value="ECO:0007669"/>
    <property type="project" value="UniProtKB-KW"/>
</dbReference>
<keyword evidence="1" id="KW-0436">Ligase</keyword>
<proteinExistence type="predicted"/>
<dbReference type="Gene3D" id="1.10.150.20">
    <property type="entry name" value="5' to 3' exonuclease, C-terminal subdomain"/>
    <property type="match status" value="1"/>
</dbReference>
<dbReference type="Gene3D" id="3.30.470.30">
    <property type="entry name" value="DNA ligase/mRNA capping enzyme"/>
    <property type="match status" value="1"/>
</dbReference>
<evidence type="ECO:0000256" key="1">
    <source>
        <dbReference type="ARBA" id="ARBA00022598"/>
    </source>
</evidence>
<keyword evidence="3" id="KW-0520">NAD</keyword>
<dbReference type="SMART" id="SM00532">
    <property type="entry name" value="LIGANc"/>
    <property type="match status" value="1"/>
</dbReference>
<dbReference type="SUPFAM" id="SSF56091">
    <property type="entry name" value="DNA ligase/mRNA capping enzyme, catalytic domain"/>
    <property type="match status" value="1"/>
</dbReference>
<organism evidence="5">
    <name type="scientific">viral metagenome</name>
    <dbReference type="NCBI Taxonomy" id="1070528"/>
    <lineage>
        <taxon>unclassified sequences</taxon>
        <taxon>metagenomes</taxon>
        <taxon>organismal metagenomes</taxon>
    </lineage>
</organism>
<protein>
    <recommendedName>
        <fullName evidence="4">BRCT domain-containing protein</fullName>
    </recommendedName>
</protein>
<reference evidence="5" key="1">
    <citation type="journal article" date="2020" name="Nature">
        <title>Giant virus diversity and host interactions through global metagenomics.</title>
        <authorList>
            <person name="Schulz F."/>
            <person name="Roux S."/>
            <person name="Paez-Espino D."/>
            <person name="Jungbluth S."/>
            <person name="Walsh D.A."/>
            <person name="Denef V.J."/>
            <person name="McMahon K.D."/>
            <person name="Konstantinidis K.T."/>
            <person name="Eloe-Fadrosh E.A."/>
            <person name="Kyrpides N.C."/>
            <person name="Woyke T."/>
        </authorList>
    </citation>
    <scope>NUCLEOTIDE SEQUENCE</scope>
    <source>
        <strain evidence="5">GVMAG-M-3300023184-13</strain>
    </source>
</reference>
<feature type="domain" description="BRCT" evidence="4">
    <location>
        <begin position="612"/>
        <end position="686"/>
    </location>
</feature>
<dbReference type="GO" id="GO:0000166">
    <property type="term" value="F:nucleotide binding"/>
    <property type="evidence" value="ECO:0007669"/>
    <property type="project" value="InterPro"/>
</dbReference>
<accession>A0A6C0HLB3</accession>
<evidence type="ECO:0000256" key="2">
    <source>
        <dbReference type="ARBA" id="ARBA00022705"/>
    </source>
</evidence>
<dbReference type="PROSITE" id="PS50172">
    <property type="entry name" value="BRCT"/>
    <property type="match status" value="1"/>
</dbReference>
<name>A0A6C0HLB3_9ZZZZ</name>
<dbReference type="SUPFAM" id="SSF52113">
    <property type="entry name" value="BRCT domain"/>
    <property type="match status" value="1"/>
</dbReference>
<evidence type="ECO:0000259" key="4">
    <source>
        <dbReference type="PROSITE" id="PS50172"/>
    </source>
</evidence>
<dbReference type="Gene3D" id="3.40.50.10190">
    <property type="entry name" value="BRCT domain"/>
    <property type="match status" value="1"/>
</dbReference>
<dbReference type="InterPro" id="IPR010995">
    <property type="entry name" value="DNA_repair_Rad51/TF_NusA_a-hlx"/>
</dbReference>
<dbReference type="SUPFAM" id="SSF47794">
    <property type="entry name" value="Rad51 N-terminal domain-like"/>
    <property type="match status" value="1"/>
</dbReference>
<evidence type="ECO:0000313" key="5">
    <source>
        <dbReference type="EMBL" id="QHT81461.1"/>
    </source>
</evidence>
<keyword evidence="2" id="KW-0235">DNA replication</keyword>
<dbReference type="InterPro" id="IPR001357">
    <property type="entry name" value="BRCT_dom"/>
</dbReference>